<evidence type="ECO:0000256" key="1">
    <source>
        <dbReference type="SAM" id="MobiDB-lite"/>
    </source>
</evidence>
<dbReference type="Proteomes" id="UP001358586">
    <property type="component" value="Chromosome 8"/>
</dbReference>
<protein>
    <submittedName>
        <fullName evidence="2">Uncharacterized protein</fullName>
    </submittedName>
</protein>
<comment type="caution">
    <text evidence="2">The sequence shown here is derived from an EMBL/GenBank/DDBJ whole genome shotgun (WGS) entry which is preliminary data.</text>
</comment>
<reference evidence="2 3" key="1">
    <citation type="submission" date="2023-03" db="EMBL/GenBank/DDBJ databases">
        <title>WGS of Gossypium arboreum.</title>
        <authorList>
            <person name="Yu D."/>
        </authorList>
    </citation>
    <scope>NUCLEOTIDE SEQUENCE [LARGE SCALE GENOMIC DNA]</scope>
    <source>
        <tissue evidence="2">Leaf</tissue>
    </source>
</reference>
<dbReference type="EMBL" id="JARKNE010000008">
    <property type="protein sequence ID" value="KAK5810919.1"/>
    <property type="molecule type" value="Genomic_DNA"/>
</dbReference>
<keyword evidence="3" id="KW-1185">Reference proteome</keyword>
<name>A0ABR0NX79_GOSAR</name>
<gene>
    <name evidence="2" type="ORF">PVK06_026236</name>
</gene>
<sequence length="60" mass="6713">MEELFQYHSSSESLFRPPSPSSETFSGGWDELLLNFNDLEEMVWVDMAAAALDLSNNSIG</sequence>
<proteinExistence type="predicted"/>
<evidence type="ECO:0000313" key="2">
    <source>
        <dbReference type="EMBL" id="KAK5810919.1"/>
    </source>
</evidence>
<feature type="region of interest" description="Disordered" evidence="1">
    <location>
        <begin position="1"/>
        <end position="22"/>
    </location>
</feature>
<accession>A0ABR0NX79</accession>
<organism evidence="2 3">
    <name type="scientific">Gossypium arboreum</name>
    <name type="common">Tree cotton</name>
    <name type="synonym">Gossypium nanking</name>
    <dbReference type="NCBI Taxonomy" id="29729"/>
    <lineage>
        <taxon>Eukaryota</taxon>
        <taxon>Viridiplantae</taxon>
        <taxon>Streptophyta</taxon>
        <taxon>Embryophyta</taxon>
        <taxon>Tracheophyta</taxon>
        <taxon>Spermatophyta</taxon>
        <taxon>Magnoliopsida</taxon>
        <taxon>eudicotyledons</taxon>
        <taxon>Gunneridae</taxon>
        <taxon>Pentapetalae</taxon>
        <taxon>rosids</taxon>
        <taxon>malvids</taxon>
        <taxon>Malvales</taxon>
        <taxon>Malvaceae</taxon>
        <taxon>Malvoideae</taxon>
        <taxon>Gossypium</taxon>
    </lineage>
</organism>
<evidence type="ECO:0000313" key="3">
    <source>
        <dbReference type="Proteomes" id="UP001358586"/>
    </source>
</evidence>